<keyword evidence="2" id="KW-1185">Reference proteome</keyword>
<protein>
    <submittedName>
        <fullName evidence="1">Uncharacterized protein</fullName>
    </submittedName>
</protein>
<evidence type="ECO:0000313" key="1">
    <source>
        <dbReference type="EMBL" id="KAI8421073.1"/>
    </source>
</evidence>
<reference evidence="1 2" key="1">
    <citation type="journal article" date="2022" name="Genome Biol. Evol.">
        <title>The Spruce Budworm Genome: Reconstructing the Evolutionary History of Antifreeze Proteins.</title>
        <authorList>
            <person name="Beliveau C."/>
            <person name="Gagne P."/>
            <person name="Picq S."/>
            <person name="Vernygora O."/>
            <person name="Keeling C.I."/>
            <person name="Pinkney K."/>
            <person name="Doucet D."/>
            <person name="Wen F."/>
            <person name="Johnston J.S."/>
            <person name="Maaroufi H."/>
            <person name="Boyle B."/>
            <person name="Laroche J."/>
            <person name="Dewar K."/>
            <person name="Juretic N."/>
            <person name="Blackburn G."/>
            <person name="Nisole A."/>
            <person name="Brunet B."/>
            <person name="Brandao M."/>
            <person name="Lumley L."/>
            <person name="Duan J."/>
            <person name="Quan G."/>
            <person name="Lucarotti C.J."/>
            <person name="Roe A.D."/>
            <person name="Sperling F.A.H."/>
            <person name="Levesque R.C."/>
            <person name="Cusson M."/>
        </authorList>
    </citation>
    <scope>NUCLEOTIDE SEQUENCE [LARGE SCALE GENOMIC DNA]</scope>
    <source>
        <strain evidence="1">Glfc:IPQL:Cfum</strain>
    </source>
</reference>
<organism evidence="1 2">
    <name type="scientific">Choristoneura fumiferana</name>
    <name type="common">Spruce budworm moth</name>
    <name type="synonym">Archips fumiferana</name>
    <dbReference type="NCBI Taxonomy" id="7141"/>
    <lineage>
        <taxon>Eukaryota</taxon>
        <taxon>Metazoa</taxon>
        <taxon>Ecdysozoa</taxon>
        <taxon>Arthropoda</taxon>
        <taxon>Hexapoda</taxon>
        <taxon>Insecta</taxon>
        <taxon>Pterygota</taxon>
        <taxon>Neoptera</taxon>
        <taxon>Endopterygota</taxon>
        <taxon>Lepidoptera</taxon>
        <taxon>Glossata</taxon>
        <taxon>Ditrysia</taxon>
        <taxon>Tortricoidea</taxon>
        <taxon>Tortricidae</taxon>
        <taxon>Tortricinae</taxon>
        <taxon>Choristoneura</taxon>
    </lineage>
</organism>
<evidence type="ECO:0000313" key="2">
    <source>
        <dbReference type="Proteomes" id="UP001064048"/>
    </source>
</evidence>
<dbReference type="Proteomes" id="UP001064048">
    <property type="component" value="Chromosome 13"/>
</dbReference>
<sequence>MSRFGNALLQLGLYRYMVFTVSRFGRPVIELGPHRFNKWAYSRGARASWTCVKQYKQCRARLVTLHNVIVKILNEHNH</sequence>
<name>A0ACC0JAC0_CHOFU</name>
<accession>A0ACC0JAC0</accession>
<dbReference type="EMBL" id="CM046113">
    <property type="protein sequence ID" value="KAI8421073.1"/>
    <property type="molecule type" value="Genomic_DNA"/>
</dbReference>
<comment type="caution">
    <text evidence="1">The sequence shown here is derived from an EMBL/GenBank/DDBJ whole genome shotgun (WGS) entry which is preliminary data.</text>
</comment>
<gene>
    <name evidence="1" type="ORF">MSG28_008194</name>
</gene>
<proteinExistence type="predicted"/>